<evidence type="ECO:0000313" key="2">
    <source>
        <dbReference type="EMBL" id="BBH86497.1"/>
    </source>
</evidence>
<sequence>MLLTALPSFVHTLVSVSLQRRVDLLAGLTLCITALSGNERLFLLRDPLLTGGLACLVSLAFFRLLLYFVLNYLTGIERRAWTPELRRTVVVYSLLWGGGLTLEALGRC</sequence>
<keyword evidence="1" id="KW-0812">Transmembrane</keyword>
<accession>A0A455SDI0</accession>
<reference evidence="2" key="1">
    <citation type="submission" date="2018-12" db="EMBL/GenBank/DDBJ databases">
        <title>Novel natural products biosynthetic potential of the class Ktedonobacteria.</title>
        <authorList>
            <person name="Zheng Y."/>
            <person name="Saitou A."/>
            <person name="Wang C.M."/>
            <person name="Toyoda A."/>
            <person name="Minakuchi Y."/>
            <person name="Sekiguchi Y."/>
            <person name="Ueda K."/>
            <person name="Takano H."/>
            <person name="Sakai Y."/>
            <person name="Yokota A."/>
            <person name="Yabe S."/>
        </authorList>
    </citation>
    <scope>NUCLEOTIDE SEQUENCE</scope>
    <source>
        <strain evidence="2">COM3</strain>
    </source>
</reference>
<evidence type="ECO:0000256" key="1">
    <source>
        <dbReference type="SAM" id="Phobius"/>
    </source>
</evidence>
<keyword evidence="1" id="KW-1133">Transmembrane helix</keyword>
<proteinExistence type="predicted"/>
<dbReference type="EMBL" id="AP019376">
    <property type="protein sequence ID" value="BBH86497.1"/>
    <property type="molecule type" value="Genomic_DNA"/>
</dbReference>
<protein>
    <submittedName>
        <fullName evidence="2">Uncharacterized protein</fullName>
    </submittedName>
</protein>
<keyword evidence="1" id="KW-0472">Membrane</keyword>
<feature type="transmembrane region" description="Helical" evidence="1">
    <location>
        <begin position="47"/>
        <end position="70"/>
    </location>
</feature>
<dbReference type="AlphaFoldDB" id="A0A455SDI0"/>
<gene>
    <name evidence="2" type="ORF">KTC_12480</name>
</gene>
<name>A0A455SDI0_9CHLR</name>
<organism evidence="2">
    <name type="scientific">Thermosporothrix sp. COM3</name>
    <dbReference type="NCBI Taxonomy" id="2490863"/>
    <lineage>
        <taxon>Bacteria</taxon>
        <taxon>Bacillati</taxon>
        <taxon>Chloroflexota</taxon>
        <taxon>Ktedonobacteria</taxon>
        <taxon>Ktedonobacterales</taxon>
        <taxon>Thermosporotrichaceae</taxon>
        <taxon>Thermosporothrix</taxon>
    </lineage>
</organism>